<dbReference type="InterPro" id="IPR000719">
    <property type="entry name" value="Prot_kinase_dom"/>
</dbReference>
<gene>
    <name evidence="5" type="ORF">BOTBODRAFT_634144</name>
</gene>
<keyword evidence="6" id="KW-1185">Reference proteome</keyword>
<dbReference type="Pfam" id="PF07714">
    <property type="entry name" value="PK_Tyr_Ser-Thr"/>
    <property type="match status" value="1"/>
</dbReference>
<dbReference type="EMBL" id="KL198049">
    <property type="protein sequence ID" value="KDQ12659.1"/>
    <property type="molecule type" value="Genomic_DNA"/>
</dbReference>
<feature type="region of interest" description="Disordered" evidence="3">
    <location>
        <begin position="202"/>
        <end position="259"/>
    </location>
</feature>
<keyword evidence="1" id="KW-0547">Nucleotide-binding</keyword>
<evidence type="ECO:0000256" key="3">
    <source>
        <dbReference type="SAM" id="MobiDB-lite"/>
    </source>
</evidence>
<dbReference type="AlphaFoldDB" id="A0A067MAQ1"/>
<dbReference type="PROSITE" id="PS50011">
    <property type="entry name" value="PROTEIN_KINASE_DOM"/>
    <property type="match status" value="1"/>
</dbReference>
<dbReference type="STRING" id="930990.A0A067MAQ1"/>
<dbReference type="GO" id="GO:0004674">
    <property type="term" value="F:protein serine/threonine kinase activity"/>
    <property type="evidence" value="ECO:0007669"/>
    <property type="project" value="TreeGrafter"/>
</dbReference>
<dbReference type="PANTHER" id="PTHR44329">
    <property type="entry name" value="SERINE/THREONINE-PROTEIN KINASE TNNI3K-RELATED"/>
    <property type="match status" value="1"/>
</dbReference>
<dbReference type="OrthoDB" id="4062651at2759"/>
<dbReference type="HOGENOM" id="CLU_1021379_0_0_1"/>
<keyword evidence="2" id="KW-0067">ATP-binding</keyword>
<dbReference type="PANTHER" id="PTHR44329:SF298">
    <property type="entry name" value="MIXED LINEAGE KINASE DOMAIN-LIKE PROTEIN"/>
    <property type="match status" value="1"/>
</dbReference>
<dbReference type="InterPro" id="IPR001245">
    <property type="entry name" value="Ser-Thr/Tyr_kinase_cat_dom"/>
</dbReference>
<reference evidence="6" key="1">
    <citation type="journal article" date="2014" name="Proc. Natl. Acad. Sci. U.S.A.">
        <title>Extensive sampling of basidiomycete genomes demonstrates inadequacy of the white-rot/brown-rot paradigm for wood decay fungi.</title>
        <authorList>
            <person name="Riley R."/>
            <person name="Salamov A.A."/>
            <person name="Brown D.W."/>
            <person name="Nagy L.G."/>
            <person name="Floudas D."/>
            <person name="Held B.W."/>
            <person name="Levasseur A."/>
            <person name="Lombard V."/>
            <person name="Morin E."/>
            <person name="Otillar R."/>
            <person name="Lindquist E.A."/>
            <person name="Sun H."/>
            <person name="LaButti K.M."/>
            <person name="Schmutz J."/>
            <person name="Jabbour D."/>
            <person name="Luo H."/>
            <person name="Baker S.E."/>
            <person name="Pisabarro A.G."/>
            <person name="Walton J.D."/>
            <person name="Blanchette R.A."/>
            <person name="Henrissat B."/>
            <person name="Martin F."/>
            <person name="Cullen D."/>
            <person name="Hibbett D.S."/>
            <person name="Grigoriev I.V."/>
        </authorList>
    </citation>
    <scope>NUCLEOTIDE SEQUENCE [LARGE SCALE GENOMIC DNA]</scope>
    <source>
        <strain evidence="6">FD-172 SS1</strain>
    </source>
</reference>
<dbReference type="InParanoid" id="A0A067MAQ1"/>
<evidence type="ECO:0000313" key="6">
    <source>
        <dbReference type="Proteomes" id="UP000027195"/>
    </source>
</evidence>
<dbReference type="SUPFAM" id="SSF56112">
    <property type="entry name" value="Protein kinase-like (PK-like)"/>
    <property type="match status" value="1"/>
</dbReference>
<feature type="compositionally biased region" description="Polar residues" evidence="3">
    <location>
        <begin position="207"/>
        <end position="221"/>
    </location>
</feature>
<protein>
    <recommendedName>
        <fullName evidence="4">Protein kinase domain-containing protein</fullName>
    </recommendedName>
</protein>
<accession>A0A067MAQ1</accession>
<dbReference type="InterPro" id="IPR051681">
    <property type="entry name" value="Ser/Thr_Kinases-Pseudokinases"/>
</dbReference>
<evidence type="ECO:0000256" key="2">
    <source>
        <dbReference type="ARBA" id="ARBA00022840"/>
    </source>
</evidence>
<dbReference type="Gene3D" id="1.10.510.10">
    <property type="entry name" value="Transferase(Phosphotransferase) domain 1"/>
    <property type="match status" value="1"/>
</dbReference>
<dbReference type="InterPro" id="IPR011009">
    <property type="entry name" value="Kinase-like_dom_sf"/>
</dbReference>
<organism evidence="5 6">
    <name type="scientific">Botryobasidium botryosum (strain FD-172 SS1)</name>
    <dbReference type="NCBI Taxonomy" id="930990"/>
    <lineage>
        <taxon>Eukaryota</taxon>
        <taxon>Fungi</taxon>
        <taxon>Dikarya</taxon>
        <taxon>Basidiomycota</taxon>
        <taxon>Agaricomycotina</taxon>
        <taxon>Agaricomycetes</taxon>
        <taxon>Cantharellales</taxon>
        <taxon>Botryobasidiaceae</taxon>
        <taxon>Botryobasidium</taxon>
    </lineage>
</organism>
<dbReference type="Proteomes" id="UP000027195">
    <property type="component" value="Unassembled WGS sequence"/>
</dbReference>
<feature type="domain" description="Protein kinase" evidence="4">
    <location>
        <begin position="1"/>
        <end position="101"/>
    </location>
</feature>
<proteinExistence type="predicted"/>
<feature type="non-terminal residue" evidence="5">
    <location>
        <position position="273"/>
    </location>
</feature>
<evidence type="ECO:0000259" key="4">
    <source>
        <dbReference type="PROSITE" id="PS50011"/>
    </source>
</evidence>
<evidence type="ECO:0000256" key="1">
    <source>
        <dbReference type="ARBA" id="ARBA00022741"/>
    </source>
</evidence>
<name>A0A067MAQ1_BOTB1</name>
<sequence>MSPEQMTLGVTNKMTDIYSFGMTIYEIFTNLPPFANTPDILLLPLIVDRKQRPPRPADSLSAGRGLNDSIWALVEECWTHDPDQRPAAALVSSQLEGHSVSNMVAPEMTESLNTQPVPVSSVPIDSTLEPSHAINREENFRAANDGRASLPIDPVELTPSTRIVEVGEARALSVDPLPSGQHSYRRWLWNRRVKSEPKVVPYILPTSDRSGGQSLHTSTGDEGTRPQVDVTYTPGPSTHAVSIKKGSQGPQNEPQIIPGIGSVSVPSFLAMGA</sequence>
<dbReference type="GO" id="GO:0005524">
    <property type="term" value="F:ATP binding"/>
    <property type="evidence" value="ECO:0007669"/>
    <property type="project" value="UniProtKB-KW"/>
</dbReference>
<evidence type="ECO:0000313" key="5">
    <source>
        <dbReference type="EMBL" id="KDQ12659.1"/>
    </source>
</evidence>